<dbReference type="AlphaFoldDB" id="A0AAV7KA78"/>
<evidence type="ECO:0000313" key="7">
    <source>
        <dbReference type="Proteomes" id="UP001165289"/>
    </source>
</evidence>
<dbReference type="Pfam" id="PF13855">
    <property type="entry name" value="LRR_8"/>
    <property type="match status" value="1"/>
</dbReference>
<evidence type="ECO:0000256" key="5">
    <source>
        <dbReference type="SAM" id="SignalP"/>
    </source>
</evidence>
<gene>
    <name evidence="6" type="ORF">LOD99_479</name>
</gene>
<protein>
    <submittedName>
        <fullName evidence="6">Uncharacterized protein</fullName>
    </submittedName>
</protein>
<evidence type="ECO:0000256" key="4">
    <source>
        <dbReference type="SAM" id="Phobius"/>
    </source>
</evidence>
<evidence type="ECO:0000313" key="6">
    <source>
        <dbReference type="EMBL" id="KAI6657735.1"/>
    </source>
</evidence>
<evidence type="ECO:0000256" key="3">
    <source>
        <dbReference type="ARBA" id="ARBA00022737"/>
    </source>
</evidence>
<keyword evidence="3" id="KW-0677">Repeat</keyword>
<dbReference type="Gene3D" id="2.10.25.10">
    <property type="entry name" value="Laminin"/>
    <property type="match status" value="1"/>
</dbReference>
<dbReference type="SUPFAM" id="SSF57184">
    <property type="entry name" value="Growth factor receptor domain"/>
    <property type="match status" value="1"/>
</dbReference>
<keyword evidence="4" id="KW-0812">Transmembrane</keyword>
<feature type="signal peptide" evidence="5">
    <location>
        <begin position="1"/>
        <end position="15"/>
    </location>
</feature>
<dbReference type="InterPro" id="IPR009030">
    <property type="entry name" value="Growth_fac_rcpt_cys_sf"/>
</dbReference>
<keyword evidence="4" id="KW-1133">Transmembrane helix</keyword>
<dbReference type="Proteomes" id="UP001165289">
    <property type="component" value="Unassembled WGS sequence"/>
</dbReference>
<comment type="caution">
    <text evidence="6">The sequence shown here is derived from an EMBL/GenBank/DDBJ whole genome shotgun (WGS) entry which is preliminary data.</text>
</comment>
<dbReference type="EMBL" id="JAKMXF010000111">
    <property type="protein sequence ID" value="KAI6657735.1"/>
    <property type="molecule type" value="Genomic_DNA"/>
</dbReference>
<feature type="chain" id="PRO_5043518533" evidence="5">
    <location>
        <begin position="16"/>
        <end position="554"/>
    </location>
</feature>
<dbReference type="InterPro" id="IPR050541">
    <property type="entry name" value="LRR_TM_domain-containing"/>
</dbReference>
<evidence type="ECO:0000256" key="1">
    <source>
        <dbReference type="ARBA" id="ARBA00022614"/>
    </source>
</evidence>
<name>A0AAV7KA78_9METZ</name>
<dbReference type="PANTHER" id="PTHR24369">
    <property type="entry name" value="ANTIGEN BSP, PUTATIVE-RELATED"/>
    <property type="match status" value="1"/>
</dbReference>
<reference evidence="6 7" key="1">
    <citation type="journal article" date="2023" name="BMC Biol.">
        <title>The compact genome of the sponge Oopsacas minuta (Hexactinellida) is lacking key metazoan core genes.</title>
        <authorList>
            <person name="Santini S."/>
            <person name="Schenkelaars Q."/>
            <person name="Jourda C."/>
            <person name="Duchesne M."/>
            <person name="Belahbib H."/>
            <person name="Rocher C."/>
            <person name="Selva M."/>
            <person name="Riesgo A."/>
            <person name="Vervoort M."/>
            <person name="Leys S.P."/>
            <person name="Kodjabachian L."/>
            <person name="Le Bivic A."/>
            <person name="Borchiellini C."/>
            <person name="Claverie J.M."/>
            <person name="Renard E."/>
        </authorList>
    </citation>
    <scope>NUCLEOTIDE SEQUENCE [LARGE SCALE GENOMIC DNA]</scope>
    <source>
        <strain evidence="6">SPO-2</strain>
    </source>
</reference>
<dbReference type="InterPro" id="IPR001611">
    <property type="entry name" value="Leu-rich_rpt"/>
</dbReference>
<dbReference type="SUPFAM" id="SSF52058">
    <property type="entry name" value="L domain-like"/>
    <property type="match status" value="1"/>
</dbReference>
<keyword evidence="4" id="KW-0472">Membrane</keyword>
<dbReference type="Gene3D" id="3.80.10.10">
    <property type="entry name" value="Ribonuclease Inhibitor"/>
    <property type="match status" value="1"/>
</dbReference>
<dbReference type="GO" id="GO:0005886">
    <property type="term" value="C:plasma membrane"/>
    <property type="evidence" value="ECO:0007669"/>
    <property type="project" value="TreeGrafter"/>
</dbReference>
<keyword evidence="2 5" id="KW-0732">Signal</keyword>
<keyword evidence="7" id="KW-1185">Reference proteome</keyword>
<dbReference type="InterPro" id="IPR032675">
    <property type="entry name" value="LRR_dom_sf"/>
</dbReference>
<dbReference type="PANTHER" id="PTHR24369:SF210">
    <property type="entry name" value="CHAOPTIN-RELATED"/>
    <property type="match status" value="1"/>
</dbReference>
<sequence>MLLLLILQVKCQCYTQSFICIDKIPNIYKKCVINTTDYNSISDNINKCSIGRYEKLEIQITQGHVKININLPENIIKLKISNPNGVDNVSVEVFNIHGYIRSMSLYGDNIHIKQQDFFCHFTNLLELQAEKLIFINPPTFTQNIYLERIIINQSVMLNQTDRVIDNTFVGGLTKLKVLIWKRGRITGILDNSFSRIGRLNILDLTDNCIKEITDSSFDGLQSLTYLGLSSNTITKVYITALTGLTNLKILDLANNPTFPLDSITPVWSLERVIISHYNATYLRPHPFQQLPNLAIIELDYIQFPCDCSNQWISQLHVYEIGITKIGSYCLNQEKQVDDTTLYTVCGNNTYTCFNHSQSCPAVEDWRVDYRDKCFCCQVNTSAIYSIDTGDCHQLCNNIEGSYYCSCMDGQSIFIENYCEVINEDKFWEVNTVIFAEQNLFLLLLLLTVISFLMIVLILIFLLVMVINKYKRMLRIAESMQRNNVISLVQRSNSHVMKELDIASYDSEYHQIIAEREYEWITYKRANTDVVYSNTKDDQIDQSVTALSTQNIYLP</sequence>
<dbReference type="PROSITE" id="PS51450">
    <property type="entry name" value="LRR"/>
    <property type="match status" value="1"/>
</dbReference>
<keyword evidence="1" id="KW-0433">Leucine-rich repeat</keyword>
<evidence type="ECO:0000256" key="2">
    <source>
        <dbReference type="ARBA" id="ARBA00022729"/>
    </source>
</evidence>
<proteinExistence type="predicted"/>
<organism evidence="6 7">
    <name type="scientific">Oopsacas minuta</name>
    <dbReference type="NCBI Taxonomy" id="111878"/>
    <lineage>
        <taxon>Eukaryota</taxon>
        <taxon>Metazoa</taxon>
        <taxon>Porifera</taxon>
        <taxon>Hexactinellida</taxon>
        <taxon>Hexasterophora</taxon>
        <taxon>Lyssacinosida</taxon>
        <taxon>Leucopsacidae</taxon>
        <taxon>Oopsacas</taxon>
    </lineage>
</organism>
<accession>A0AAV7KA78</accession>
<feature type="transmembrane region" description="Helical" evidence="4">
    <location>
        <begin position="439"/>
        <end position="466"/>
    </location>
</feature>